<dbReference type="Gene3D" id="2.60.40.420">
    <property type="entry name" value="Cupredoxins - blue copper proteins"/>
    <property type="match status" value="1"/>
</dbReference>
<evidence type="ECO:0000256" key="4">
    <source>
        <dbReference type="ARBA" id="ARBA00082491"/>
    </source>
</evidence>
<dbReference type="GO" id="GO:0009055">
    <property type="term" value="F:electron transfer activity"/>
    <property type="evidence" value="ECO:0007669"/>
    <property type="project" value="InterPro"/>
</dbReference>
<dbReference type="PANTHER" id="PTHR33021:SF424">
    <property type="entry name" value="BASIC BLUE PROTEIN"/>
    <property type="match status" value="1"/>
</dbReference>
<evidence type="ECO:0000313" key="8">
    <source>
        <dbReference type="Proteomes" id="UP001054889"/>
    </source>
</evidence>
<accession>A0AAV5EB76</accession>
<evidence type="ECO:0000313" key="7">
    <source>
        <dbReference type="EMBL" id="GJN19495.1"/>
    </source>
</evidence>
<keyword evidence="8" id="KW-1185">Reference proteome</keyword>
<dbReference type="PROSITE" id="PS00196">
    <property type="entry name" value="COPPER_BLUE"/>
    <property type="match status" value="1"/>
</dbReference>
<dbReference type="GO" id="GO:0005886">
    <property type="term" value="C:plasma membrane"/>
    <property type="evidence" value="ECO:0007669"/>
    <property type="project" value="TreeGrafter"/>
</dbReference>
<keyword evidence="1" id="KW-0479">Metal-binding</keyword>
<reference evidence="7" key="1">
    <citation type="journal article" date="2018" name="DNA Res.">
        <title>Multiple hybrid de novo genome assembly of finger millet, an orphan allotetraploid crop.</title>
        <authorList>
            <person name="Hatakeyama M."/>
            <person name="Aluri S."/>
            <person name="Balachadran M.T."/>
            <person name="Sivarajan S.R."/>
            <person name="Patrignani A."/>
            <person name="Gruter S."/>
            <person name="Poveda L."/>
            <person name="Shimizu-Inatsugi R."/>
            <person name="Baeten J."/>
            <person name="Francoijs K.J."/>
            <person name="Nataraja K.N."/>
            <person name="Reddy Y.A.N."/>
            <person name="Phadnis S."/>
            <person name="Ravikumar R.L."/>
            <person name="Schlapbach R."/>
            <person name="Sreeman S.M."/>
            <person name="Shimizu K.K."/>
        </authorList>
    </citation>
    <scope>NUCLEOTIDE SEQUENCE</scope>
</reference>
<organism evidence="7 8">
    <name type="scientific">Eleusine coracana subsp. coracana</name>
    <dbReference type="NCBI Taxonomy" id="191504"/>
    <lineage>
        <taxon>Eukaryota</taxon>
        <taxon>Viridiplantae</taxon>
        <taxon>Streptophyta</taxon>
        <taxon>Embryophyta</taxon>
        <taxon>Tracheophyta</taxon>
        <taxon>Spermatophyta</taxon>
        <taxon>Magnoliopsida</taxon>
        <taxon>Liliopsida</taxon>
        <taxon>Poales</taxon>
        <taxon>Poaceae</taxon>
        <taxon>PACMAD clade</taxon>
        <taxon>Chloridoideae</taxon>
        <taxon>Cynodonteae</taxon>
        <taxon>Eleusininae</taxon>
        <taxon>Eleusine</taxon>
    </lineage>
</organism>
<dbReference type="FunFam" id="2.60.40.420:FF:000013">
    <property type="entry name" value="basic blue protein-like"/>
    <property type="match status" value="1"/>
</dbReference>
<dbReference type="InterPro" id="IPR028871">
    <property type="entry name" value="BlueCu_1_BS"/>
</dbReference>
<protein>
    <recommendedName>
        <fullName evidence="4">Plantacyanin</fullName>
    </recommendedName>
</protein>
<dbReference type="PANTHER" id="PTHR33021">
    <property type="entry name" value="BLUE COPPER PROTEIN"/>
    <property type="match status" value="1"/>
</dbReference>
<dbReference type="InterPro" id="IPR041844">
    <property type="entry name" value="Plantacyanin"/>
</dbReference>
<reference evidence="7" key="2">
    <citation type="submission" date="2021-12" db="EMBL/GenBank/DDBJ databases">
        <title>Resequencing data analysis of finger millet.</title>
        <authorList>
            <person name="Hatakeyama M."/>
            <person name="Aluri S."/>
            <person name="Balachadran M.T."/>
            <person name="Sivarajan S.R."/>
            <person name="Poveda L."/>
            <person name="Shimizu-Inatsugi R."/>
            <person name="Schlapbach R."/>
            <person name="Sreeman S.M."/>
            <person name="Shimizu K.K."/>
        </authorList>
    </citation>
    <scope>NUCLEOTIDE SEQUENCE</scope>
</reference>
<dbReference type="InterPro" id="IPR008972">
    <property type="entry name" value="Cupredoxin"/>
</dbReference>
<evidence type="ECO:0000256" key="5">
    <source>
        <dbReference type="SAM" id="SignalP"/>
    </source>
</evidence>
<evidence type="ECO:0000256" key="1">
    <source>
        <dbReference type="ARBA" id="ARBA00022723"/>
    </source>
</evidence>
<comment type="caution">
    <text evidence="7">The sequence shown here is derived from an EMBL/GenBank/DDBJ whole genome shotgun (WGS) entry which is preliminary data.</text>
</comment>
<dbReference type="GO" id="GO:0046872">
    <property type="term" value="F:metal ion binding"/>
    <property type="evidence" value="ECO:0007669"/>
    <property type="project" value="UniProtKB-KW"/>
</dbReference>
<dbReference type="SUPFAM" id="SSF49503">
    <property type="entry name" value="Cupredoxins"/>
    <property type="match status" value="1"/>
</dbReference>
<dbReference type="CDD" id="cd11013">
    <property type="entry name" value="Plantacyanin"/>
    <property type="match status" value="1"/>
</dbReference>
<dbReference type="AlphaFoldDB" id="A0AAV5EB76"/>
<feature type="signal peptide" evidence="5">
    <location>
        <begin position="1"/>
        <end position="29"/>
    </location>
</feature>
<dbReference type="Proteomes" id="UP001054889">
    <property type="component" value="Unassembled WGS sequence"/>
</dbReference>
<evidence type="ECO:0000256" key="3">
    <source>
        <dbReference type="ARBA" id="ARBA00023157"/>
    </source>
</evidence>
<keyword evidence="5" id="KW-0732">Signal</keyword>
<evidence type="ECO:0000256" key="2">
    <source>
        <dbReference type="ARBA" id="ARBA00023008"/>
    </source>
</evidence>
<gene>
    <name evidence="7" type="primary">gb06777</name>
    <name evidence="7" type="ORF">PR202_gb06777</name>
</gene>
<dbReference type="EMBL" id="BQKI01000074">
    <property type="protein sequence ID" value="GJN19495.1"/>
    <property type="molecule type" value="Genomic_DNA"/>
</dbReference>
<dbReference type="InterPro" id="IPR039391">
    <property type="entry name" value="Phytocyanin-like"/>
</dbReference>
<evidence type="ECO:0000259" key="6">
    <source>
        <dbReference type="PROSITE" id="PS51485"/>
    </source>
</evidence>
<feature type="chain" id="PRO_5043876271" description="Plantacyanin" evidence="5">
    <location>
        <begin position="30"/>
        <end position="126"/>
    </location>
</feature>
<keyword evidence="2" id="KW-0186">Copper</keyword>
<sequence length="126" mass="13477">MVRGSISNTSTANLVLFLGLVFLTTVVSSKEWVVGDDKGWTSHIEHLWPGGRPIHGGDVLVFKYASSAHNVVEVDKAGYDSCSPGAGARTYSSGNDRITLPRGTSYFICSFPGHCKNGMKISVTAQ</sequence>
<keyword evidence="3" id="KW-1015">Disulfide bond</keyword>
<dbReference type="PROSITE" id="PS51485">
    <property type="entry name" value="PHYTOCYANIN"/>
    <property type="match status" value="1"/>
</dbReference>
<dbReference type="InterPro" id="IPR003245">
    <property type="entry name" value="Phytocyanin_dom"/>
</dbReference>
<feature type="domain" description="Phytocyanin" evidence="6">
    <location>
        <begin position="30"/>
        <end position="126"/>
    </location>
</feature>
<dbReference type="Pfam" id="PF02298">
    <property type="entry name" value="Cu_bind_like"/>
    <property type="match status" value="1"/>
</dbReference>
<proteinExistence type="predicted"/>
<name>A0AAV5EB76_ELECO</name>